<proteinExistence type="predicted"/>
<dbReference type="InterPro" id="IPR036388">
    <property type="entry name" value="WH-like_DNA-bd_sf"/>
</dbReference>
<dbReference type="Pfam" id="PF07729">
    <property type="entry name" value="FCD"/>
    <property type="match status" value="1"/>
</dbReference>
<evidence type="ECO:0000256" key="2">
    <source>
        <dbReference type="ARBA" id="ARBA00023125"/>
    </source>
</evidence>
<dbReference type="SUPFAM" id="SSF48008">
    <property type="entry name" value="GntR ligand-binding domain-like"/>
    <property type="match status" value="1"/>
</dbReference>
<dbReference type="CDD" id="cd07377">
    <property type="entry name" value="WHTH_GntR"/>
    <property type="match status" value="1"/>
</dbReference>
<dbReference type="PROSITE" id="PS50949">
    <property type="entry name" value="HTH_GNTR"/>
    <property type="match status" value="1"/>
</dbReference>
<dbReference type="Gene3D" id="1.20.120.530">
    <property type="entry name" value="GntR ligand-binding domain-like"/>
    <property type="match status" value="1"/>
</dbReference>
<evidence type="ECO:0000256" key="1">
    <source>
        <dbReference type="ARBA" id="ARBA00023015"/>
    </source>
</evidence>
<dbReference type="SMART" id="SM00345">
    <property type="entry name" value="HTH_GNTR"/>
    <property type="match status" value="1"/>
</dbReference>
<feature type="domain" description="HTH gntR-type" evidence="4">
    <location>
        <begin position="1"/>
        <end position="60"/>
    </location>
</feature>
<reference evidence="6" key="1">
    <citation type="submission" date="2011-03" db="EMBL/GenBank/DDBJ databases">
        <title>Draft genome sequence of Brevundimonas diminuta.</title>
        <authorList>
            <person name="Brown P.J.B."/>
            <person name="Buechlein A."/>
            <person name="Hemmerich C."/>
            <person name="Brun Y.V."/>
        </authorList>
    </citation>
    <scope>NUCLEOTIDE SEQUENCE [LARGE SCALE GENOMIC DNA]</scope>
    <source>
        <strain evidence="6">C19</strain>
    </source>
</reference>
<keyword evidence="3" id="KW-0804">Transcription</keyword>
<dbReference type="eggNOG" id="COG1802">
    <property type="taxonomic scope" value="Bacteria"/>
</dbReference>
<sequence>MTLRQQIASGELPGGTRLAEIPTAQALGVSRMPVRMALRILEQEGLLVRAGARGYTVRSVTLDDIVAAVEVRGVLEGLAALRAAERGLDQVADTALRQCLADGDALFAKGHLIEGDIAAYEDMNIRFHEVLLAAGGSQAIREALMRNDHLPFASVKALAADKNDLEREFRRLNYAHMQHHAVYDALAKGQGARAEALMREHANATLAYTDLLSGLSS</sequence>
<dbReference type="PANTHER" id="PTHR43537:SF51">
    <property type="entry name" value="HTH-TYPE TRANSCRIPTIONAL REGULATOR LGOR-RELATED"/>
    <property type="match status" value="1"/>
</dbReference>
<accession>F4QTI1</accession>
<dbReference type="Gene3D" id="1.10.10.10">
    <property type="entry name" value="Winged helix-like DNA-binding domain superfamily/Winged helix DNA-binding domain"/>
    <property type="match status" value="1"/>
</dbReference>
<dbReference type="SMART" id="SM00895">
    <property type="entry name" value="FCD"/>
    <property type="match status" value="1"/>
</dbReference>
<keyword evidence="6" id="KW-1185">Reference proteome</keyword>
<dbReference type="Pfam" id="PF00392">
    <property type="entry name" value="GntR"/>
    <property type="match status" value="1"/>
</dbReference>
<dbReference type="InterPro" id="IPR008920">
    <property type="entry name" value="TF_FadR/GntR_C"/>
</dbReference>
<dbReference type="InterPro" id="IPR000524">
    <property type="entry name" value="Tscrpt_reg_HTH_GntR"/>
</dbReference>
<dbReference type="InterPro" id="IPR011711">
    <property type="entry name" value="GntR_C"/>
</dbReference>
<dbReference type="GO" id="GO:0003677">
    <property type="term" value="F:DNA binding"/>
    <property type="evidence" value="ECO:0007669"/>
    <property type="project" value="UniProtKB-KW"/>
</dbReference>
<organism evidence="5 6">
    <name type="scientific">Asticcacaulis biprosthecium C19</name>
    <dbReference type="NCBI Taxonomy" id="715226"/>
    <lineage>
        <taxon>Bacteria</taxon>
        <taxon>Pseudomonadati</taxon>
        <taxon>Pseudomonadota</taxon>
        <taxon>Alphaproteobacteria</taxon>
        <taxon>Caulobacterales</taxon>
        <taxon>Caulobacteraceae</taxon>
        <taxon>Asticcacaulis</taxon>
    </lineage>
</organism>
<dbReference type="STRING" id="715226.ABI_44780"/>
<evidence type="ECO:0000259" key="4">
    <source>
        <dbReference type="PROSITE" id="PS50949"/>
    </source>
</evidence>
<dbReference type="Proteomes" id="UP000006512">
    <property type="component" value="Unassembled WGS sequence"/>
</dbReference>
<dbReference type="EMBL" id="GL883080">
    <property type="protein sequence ID" value="EGF90051.1"/>
    <property type="molecule type" value="Genomic_DNA"/>
</dbReference>
<keyword evidence="1" id="KW-0805">Transcription regulation</keyword>
<dbReference type="AlphaFoldDB" id="F4QTI1"/>
<dbReference type="SUPFAM" id="SSF46785">
    <property type="entry name" value="Winged helix' DNA-binding domain"/>
    <property type="match status" value="1"/>
</dbReference>
<dbReference type="PANTHER" id="PTHR43537">
    <property type="entry name" value="TRANSCRIPTIONAL REGULATOR, GNTR FAMILY"/>
    <property type="match status" value="1"/>
</dbReference>
<dbReference type="GO" id="GO:0003700">
    <property type="term" value="F:DNA-binding transcription factor activity"/>
    <property type="evidence" value="ECO:0007669"/>
    <property type="project" value="InterPro"/>
</dbReference>
<evidence type="ECO:0000313" key="6">
    <source>
        <dbReference type="Proteomes" id="UP000006512"/>
    </source>
</evidence>
<dbReference type="HOGENOM" id="CLU_017584_5_1_5"/>
<evidence type="ECO:0000313" key="5">
    <source>
        <dbReference type="EMBL" id="EGF90051.1"/>
    </source>
</evidence>
<name>F4QTI1_9CAUL</name>
<protein>
    <submittedName>
        <fullName evidence="5">VanR</fullName>
    </submittedName>
</protein>
<gene>
    <name evidence="5" type="ORF">ABI_44780</name>
</gene>
<dbReference type="InterPro" id="IPR036390">
    <property type="entry name" value="WH_DNA-bd_sf"/>
</dbReference>
<evidence type="ECO:0000256" key="3">
    <source>
        <dbReference type="ARBA" id="ARBA00023163"/>
    </source>
</evidence>
<keyword evidence="2" id="KW-0238">DNA-binding</keyword>